<organism evidence="5 6">
    <name type="scientific">Chromohalobacter japonicus</name>
    <dbReference type="NCBI Taxonomy" id="223900"/>
    <lineage>
        <taxon>Bacteria</taxon>
        <taxon>Pseudomonadati</taxon>
        <taxon>Pseudomonadota</taxon>
        <taxon>Gammaproteobacteria</taxon>
        <taxon>Oceanospirillales</taxon>
        <taxon>Halomonadaceae</taxon>
        <taxon>Chromohalobacter</taxon>
    </lineage>
</organism>
<dbReference type="InterPro" id="IPR001034">
    <property type="entry name" value="DeoR_HTH"/>
</dbReference>
<name>A0A1Q8T9P6_9GAMM</name>
<dbReference type="InterPro" id="IPR050313">
    <property type="entry name" value="Carb_Metab_HTH_regulators"/>
</dbReference>
<dbReference type="Proteomes" id="UP000186806">
    <property type="component" value="Unassembled WGS sequence"/>
</dbReference>
<sequence>MNSRSAARLQWLQDTLRAEGMLPIAEAAQRCQVSEMTIRRDIAASQDTIVSLGGRLLLAEHPQVATGYDFAAQQDSFAQAKQRMCDEAARMVEADDTIFVDCGTTLIPLFAQLDPNMPLTVVTYALNVANAIEQMALPHVRLVLLGGLYYPVSQSFGGEELVTAIRRLGINKAFISAAGVHVDKGVSCFHFHEVVPKQVALETAVQRILVVDESKLDLVRPAFFADLETFDVMLTSGAAGEALRDTLVARPGHAWPTLKVL</sequence>
<dbReference type="GO" id="GO:0003700">
    <property type="term" value="F:DNA-binding transcription factor activity"/>
    <property type="evidence" value="ECO:0007669"/>
    <property type="project" value="InterPro"/>
</dbReference>
<comment type="caution">
    <text evidence="5">The sequence shown here is derived from an EMBL/GenBank/DDBJ whole genome shotgun (WGS) entry which is preliminary data.</text>
</comment>
<protein>
    <submittedName>
        <fullName evidence="5">DeoR family transcriptional regulator</fullName>
    </submittedName>
</protein>
<evidence type="ECO:0000313" key="5">
    <source>
        <dbReference type="EMBL" id="OLO10403.1"/>
    </source>
</evidence>
<dbReference type="InterPro" id="IPR037171">
    <property type="entry name" value="NagB/RpiA_transferase-like"/>
</dbReference>
<dbReference type="PANTHER" id="PTHR30363">
    <property type="entry name" value="HTH-TYPE TRANSCRIPTIONAL REGULATOR SRLR-RELATED"/>
    <property type="match status" value="1"/>
</dbReference>
<dbReference type="PANTHER" id="PTHR30363:SF8">
    <property type="entry name" value="DEOXYRIBOSE OPERON REPRESSOR"/>
    <property type="match status" value="1"/>
</dbReference>
<dbReference type="SUPFAM" id="SSF100950">
    <property type="entry name" value="NagB/RpiA/CoA transferase-like"/>
    <property type="match status" value="1"/>
</dbReference>
<dbReference type="RefSeq" id="WP_075370075.1">
    <property type="nucleotide sequence ID" value="NZ_MSDQ01000036.1"/>
</dbReference>
<dbReference type="PROSITE" id="PS00894">
    <property type="entry name" value="HTH_DEOR_1"/>
    <property type="match status" value="1"/>
</dbReference>
<proteinExistence type="predicted"/>
<dbReference type="Pfam" id="PF00455">
    <property type="entry name" value="DeoRC"/>
    <property type="match status" value="1"/>
</dbReference>
<dbReference type="SMART" id="SM00420">
    <property type="entry name" value="HTH_DEOR"/>
    <property type="match status" value="1"/>
</dbReference>
<reference evidence="5 6" key="1">
    <citation type="submission" date="2016-12" db="EMBL/GenBank/DDBJ databases">
        <title>Draft genome sequences of strains Salinicola socius SMB35, Salinicola sp. MH3R3-1 and Chromohalobacter sp. SMB17 from the Verkhnekamsk potash mining region of Russia.</title>
        <authorList>
            <person name="Mavrodi D.V."/>
            <person name="Olsson B.E."/>
            <person name="Korsakova E.S."/>
            <person name="Pyankova A."/>
            <person name="Mavrodi O.V."/>
            <person name="Plotnikova E.G."/>
        </authorList>
    </citation>
    <scope>NUCLEOTIDE SEQUENCE [LARGE SCALE GENOMIC DNA]</scope>
    <source>
        <strain evidence="5 6">SMB17</strain>
    </source>
</reference>
<evidence type="ECO:0000256" key="2">
    <source>
        <dbReference type="ARBA" id="ARBA00023125"/>
    </source>
</evidence>
<keyword evidence="6" id="KW-1185">Reference proteome</keyword>
<gene>
    <name evidence="5" type="ORF">BTW10_14895</name>
</gene>
<accession>A0A1Q8T9P6</accession>
<dbReference type="InterPro" id="IPR014036">
    <property type="entry name" value="DeoR-like_C"/>
</dbReference>
<dbReference type="AlphaFoldDB" id="A0A1Q8T9P6"/>
<dbReference type="Pfam" id="PF08220">
    <property type="entry name" value="HTH_DeoR"/>
    <property type="match status" value="1"/>
</dbReference>
<dbReference type="GO" id="GO:0003677">
    <property type="term" value="F:DNA binding"/>
    <property type="evidence" value="ECO:0007669"/>
    <property type="project" value="UniProtKB-KW"/>
</dbReference>
<feature type="domain" description="HTH deoR-type" evidence="4">
    <location>
        <begin position="5"/>
        <end position="57"/>
    </location>
</feature>
<dbReference type="EMBL" id="MSDQ01000036">
    <property type="protein sequence ID" value="OLO10403.1"/>
    <property type="molecule type" value="Genomic_DNA"/>
</dbReference>
<evidence type="ECO:0000256" key="1">
    <source>
        <dbReference type="ARBA" id="ARBA00023015"/>
    </source>
</evidence>
<keyword evidence="3" id="KW-0804">Transcription</keyword>
<evidence type="ECO:0000256" key="3">
    <source>
        <dbReference type="ARBA" id="ARBA00023163"/>
    </source>
</evidence>
<dbReference type="STRING" id="223900.GCA_000821045_03123"/>
<dbReference type="InterPro" id="IPR018356">
    <property type="entry name" value="Tscrpt_reg_HTH_DeoR_CS"/>
</dbReference>
<evidence type="ECO:0000259" key="4">
    <source>
        <dbReference type="PROSITE" id="PS51000"/>
    </source>
</evidence>
<evidence type="ECO:0000313" key="6">
    <source>
        <dbReference type="Proteomes" id="UP000186806"/>
    </source>
</evidence>
<keyword evidence="1" id="KW-0805">Transcription regulation</keyword>
<dbReference type="PROSITE" id="PS51000">
    <property type="entry name" value="HTH_DEOR_2"/>
    <property type="match status" value="1"/>
</dbReference>
<keyword evidence="2" id="KW-0238">DNA-binding</keyword>
<dbReference type="SMART" id="SM01134">
    <property type="entry name" value="DeoRC"/>
    <property type="match status" value="1"/>
</dbReference>